<reference evidence="4 5" key="1">
    <citation type="submission" date="2019-08" db="EMBL/GenBank/DDBJ databases">
        <title>Complete genome sequence of Candidatus Uab amorphum.</title>
        <authorList>
            <person name="Shiratori T."/>
            <person name="Suzuki S."/>
            <person name="Kakizawa Y."/>
            <person name="Ishida K."/>
        </authorList>
    </citation>
    <scope>NUCLEOTIDE SEQUENCE [LARGE SCALE GENOMIC DNA]</scope>
    <source>
        <strain evidence="4 5">SRT547</strain>
    </source>
</reference>
<evidence type="ECO:0000313" key="4">
    <source>
        <dbReference type="EMBL" id="BBM82549.1"/>
    </source>
</evidence>
<feature type="domain" description="Metallo-beta-lactamase" evidence="2">
    <location>
        <begin position="18"/>
        <end position="230"/>
    </location>
</feature>
<keyword evidence="1 4" id="KW-0378">Hydrolase</keyword>
<evidence type="ECO:0000259" key="2">
    <source>
        <dbReference type="SMART" id="SM00849"/>
    </source>
</evidence>
<dbReference type="PANTHER" id="PTHR11203">
    <property type="entry name" value="CLEAVAGE AND POLYADENYLATION SPECIFICITY FACTOR FAMILY MEMBER"/>
    <property type="match status" value="1"/>
</dbReference>
<dbReference type="GO" id="GO:0016787">
    <property type="term" value="F:hydrolase activity"/>
    <property type="evidence" value="ECO:0007669"/>
    <property type="project" value="UniProtKB-KW"/>
</dbReference>
<keyword evidence="5" id="KW-1185">Reference proteome</keyword>
<dbReference type="GO" id="GO:0004521">
    <property type="term" value="F:RNA endonuclease activity"/>
    <property type="evidence" value="ECO:0007669"/>
    <property type="project" value="TreeGrafter"/>
</dbReference>
<dbReference type="Pfam" id="PF00753">
    <property type="entry name" value="Lactamase_B"/>
    <property type="match status" value="1"/>
</dbReference>
<dbReference type="RefSeq" id="WP_151966788.1">
    <property type="nucleotide sequence ID" value="NZ_AP019860.1"/>
</dbReference>
<name>A0A5S9IIN1_UABAM</name>
<dbReference type="SMART" id="SM00849">
    <property type="entry name" value="Lactamase_B"/>
    <property type="match status" value="1"/>
</dbReference>
<sequence>MKNNVYNIIHHGAVDGVTGSCHELNIAGKDGILVDCGLFQGEEKSMDGAGANQLEIEFPIEHIRALVVTHCHIDHVGRIPYLLAAGFEGPIICTIPTAKLLPLILEDALHIGVTKNKSLIDRFLKIIEERIVAVEYGKWHDIALTAKGKELKIKFSPAGHVIGSAYVECELQEKKNTHQILFSGDLGATHTPILISPNAPKGTDVLILESTYGDKNHKGRKERREVLKSIIEHCFRDRGVVIIPAFSIGRTQELLYEFEHIIHEFGENKAHDKGNWEDVEVVIDSPLANNFTEVYKTLRDYWDYEAQDRIKEGRHPLAFDQMTTIGDHEEHLSTVKYLKKTARPTIVIAASGMCTGGRVVNYLKSLLDDSRTDVVFVGYQSYGTPGRDIQKYGPRNGYVELDGKRYDINAQVYTLRGYSAHADQEGLLNFVRDMEKKPKEIRLVHGDDRTKRAFKEVLEKEFPNIEILIP</sequence>
<dbReference type="Pfam" id="PF10996">
    <property type="entry name" value="Beta-Casp"/>
    <property type="match status" value="1"/>
</dbReference>
<dbReference type="Gene3D" id="3.40.50.10890">
    <property type="match status" value="1"/>
</dbReference>
<organism evidence="4 5">
    <name type="scientific">Uabimicrobium amorphum</name>
    <dbReference type="NCBI Taxonomy" id="2596890"/>
    <lineage>
        <taxon>Bacteria</taxon>
        <taxon>Pseudomonadati</taxon>
        <taxon>Planctomycetota</taxon>
        <taxon>Candidatus Uabimicrobiia</taxon>
        <taxon>Candidatus Uabimicrobiales</taxon>
        <taxon>Candidatus Uabimicrobiaceae</taxon>
        <taxon>Candidatus Uabimicrobium</taxon>
    </lineage>
</organism>
<dbReference type="InterPro" id="IPR001279">
    <property type="entry name" value="Metallo-B-lactamas"/>
</dbReference>
<gene>
    <name evidence="4" type="ORF">UABAM_00892</name>
</gene>
<dbReference type="InterPro" id="IPR036866">
    <property type="entry name" value="RibonucZ/Hydroxyglut_hydro"/>
</dbReference>
<dbReference type="InterPro" id="IPR050698">
    <property type="entry name" value="MBL"/>
</dbReference>
<dbReference type="PANTHER" id="PTHR11203:SF37">
    <property type="entry name" value="INTEGRATOR COMPLEX SUBUNIT 11"/>
    <property type="match status" value="1"/>
</dbReference>
<dbReference type="AlphaFoldDB" id="A0A5S9IIN1"/>
<dbReference type="OrthoDB" id="9803916at2"/>
<dbReference type="SMART" id="SM01027">
    <property type="entry name" value="Beta-Casp"/>
    <property type="match status" value="1"/>
</dbReference>
<accession>A0A5S9IIN1</accession>
<evidence type="ECO:0000256" key="1">
    <source>
        <dbReference type="ARBA" id="ARBA00022801"/>
    </source>
</evidence>
<dbReference type="KEGG" id="uam:UABAM_00892"/>
<proteinExistence type="predicted"/>
<dbReference type="Gene3D" id="3.60.15.10">
    <property type="entry name" value="Ribonuclease Z/Hydroxyacylglutathione hydrolase-like"/>
    <property type="match status" value="1"/>
</dbReference>
<dbReference type="InterPro" id="IPR011108">
    <property type="entry name" value="RMMBL"/>
</dbReference>
<dbReference type="InterPro" id="IPR022712">
    <property type="entry name" value="Beta_Casp"/>
</dbReference>
<feature type="domain" description="Beta-Casp" evidence="3">
    <location>
        <begin position="251"/>
        <end position="389"/>
    </location>
</feature>
<dbReference type="CDD" id="cd16295">
    <property type="entry name" value="TTHA0252-CPSF-like_MBL-fold"/>
    <property type="match status" value="1"/>
</dbReference>
<evidence type="ECO:0000259" key="3">
    <source>
        <dbReference type="SMART" id="SM01027"/>
    </source>
</evidence>
<evidence type="ECO:0000313" key="5">
    <source>
        <dbReference type="Proteomes" id="UP000326354"/>
    </source>
</evidence>
<dbReference type="Proteomes" id="UP000326354">
    <property type="component" value="Chromosome"/>
</dbReference>
<protein>
    <submittedName>
        <fullName evidence="4">MBL fold hydrolase</fullName>
    </submittedName>
</protein>
<dbReference type="SUPFAM" id="SSF56281">
    <property type="entry name" value="Metallo-hydrolase/oxidoreductase"/>
    <property type="match status" value="1"/>
</dbReference>
<dbReference type="EMBL" id="AP019860">
    <property type="protein sequence ID" value="BBM82549.1"/>
    <property type="molecule type" value="Genomic_DNA"/>
</dbReference>
<dbReference type="Pfam" id="PF07521">
    <property type="entry name" value="RMMBL"/>
    <property type="match status" value="1"/>
</dbReference>